<proteinExistence type="predicted"/>
<feature type="region of interest" description="Disordered" evidence="1">
    <location>
        <begin position="202"/>
        <end position="223"/>
    </location>
</feature>
<dbReference type="AlphaFoldDB" id="A0A835E0G8"/>
<feature type="compositionally biased region" description="Low complexity" evidence="1">
    <location>
        <begin position="375"/>
        <end position="385"/>
    </location>
</feature>
<sequence>MSGLSVLPAHRSPFPVRPNPQLLSLTYNPTPPVSSSASLSVTDEWAPRSYPPSSTPTSRRAVATGLLDMRATPRSGLEPPKKPSFLAVLLPRLALPFSSRSAIIRSRRRAEHRRPLPSSNLMATLEHPFNPSSSLFRHQSITTASTHEAGHRRQTSSIDSPPCEDTSIPSIPTANRLPEHRRRMDLPSTACALRFRPPLLLPSPGENTHEFPSISSFPSPLERRRAEPPRALSAMDRELSSFCVTSPIGYPNLGPKLLGIKAHNDINPAPQPSKGPPSLRVLGPIQLEVNDYPRAGGFRLGDPYPRAGGFRLDDPYPRGGVFRLVRGSASSSLPSKLEPASTEQRPTHCAELTAPRHHLLFGEDIGQIHSRQPNPASSTMPTTPLTLPPPDAQPPSKAASKETMENRAQDTTLDAVNCHEKEGRYQSWKAQFPLTHARNDKHMYSHPAPLVYKRGGKAHAKGQRDHNLGLRSSSPSPTLLVNPYYEQHVTRCIAPLLDVRPRGRNQDKTSSPALAIGENEWLAPQSLVGAGATKSGTDMVYTAAHVEEELETARREYLQAAVGVSPVGELAIPKLLHWYLPDFAKDVGSLVDWRQRDAVRAVEVATAGGGRRDSLAAAPRRPVRVLPYEFRFRYLLAL</sequence>
<feature type="region of interest" description="Disordered" evidence="1">
    <location>
        <begin position="144"/>
        <end position="182"/>
    </location>
</feature>
<dbReference type="PANTHER" id="PTHR46248">
    <property type="entry name" value="EXPRESSED PROTEIN"/>
    <property type="match status" value="1"/>
</dbReference>
<reference evidence="2" key="1">
    <citation type="submission" date="2020-07" db="EMBL/GenBank/DDBJ databases">
        <title>Genome sequence and genetic diversity analysis of an under-domesticated orphan crop, white fonio (Digitaria exilis).</title>
        <authorList>
            <person name="Bennetzen J.L."/>
            <person name="Chen S."/>
            <person name="Ma X."/>
            <person name="Wang X."/>
            <person name="Yssel A.E.J."/>
            <person name="Chaluvadi S.R."/>
            <person name="Johnson M."/>
            <person name="Gangashetty P."/>
            <person name="Hamidou F."/>
            <person name="Sanogo M.D."/>
            <person name="Zwaenepoel A."/>
            <person name="Wallace J."/>
            <person name="Van De Peer Y."/>
            <person name="Van Deynze A."/>
        </authorList>
    </citation>
    <scope>NUCLEOTIDE SEQUENCE</scope>
    <source>
        <tissue evidence="2">Leaves</tissue>
    </source>
</reference>
<dbReference type="PANTHER" id="PTHR46248:SF18">
    <property type="entry name" value="TERNARY COMPLEX FACTOR MIP1 LEUCINE-ZIPPER DOMAIN-CONTAINING PROTEIN"/>
    <property type="match status" value="1"/>
</dbReference>
<feature type="region of interest" description="Disordered" evidence="1">
    <location>
        <begin position="27"/>
        <end position="59"/>
    </location>
</feature>
<keyword evidence="3" id="KW-1185">Reference proteome</keyword>
<evidence type="ECO:0000256" key="1">
    <source>
        <dbReference type="SAM" id="MobiDB-lite"/>
    </source>
</evidence>
<name>A0A835E0G8_9POAL</name>
<dbReference type="EMBL" id="JACEFO010002615">
    <property type="protein sequence ID" value="KAF8654401.1"/>
    <property type="molecule type" value="Genomic_DNA"/>
</dbReference>
<protein>
    <submittedName>
        <fullName evidence="2">Uncharacterized protein</fullName>
    </submittedName>
</protein>
<gene>
    <name evidence="2" type="ORF">HU200_061583</name>
</gene>
<accession>A0A835E0G8</accession>
<organism evidence="2 3">
    <name type="scientific">Digitaria exilis</name>
    <dbReference type="NCBI Taxonomy" id="1010633"/>
    <lineage>
        <taxon>Eukaryota</taxon>
        <taxon>Viridiplantae</taxon>
        <taxon>Streptophyta</taxon>
        <taxon>Embryophyta</taxon>
        <taxon>Tracheophyta</taxon>
        <taxon>Spermatophyta</taxon>
        <taxon>Magnoliopsida</taxon>
        <taxon>Liliopsida</taxon>
        <taxon>Poales</taxon>
        <taxon>Poaceae</taxon>
        <taxon>PACMAD clade</taxon>
        <taxon>Panicoideae</taxon>
        <taxon>Panicodae</taxon>
        <taxon>Paniceae</taxon>
        <taxon>Anthephorinae</taxon>
        <taxon>Digitaria</taxon>
    </lineage>
</organism>
<feature type="compositionally biased region" description="Polar residues" evidence="1">
    <location>
        <begin position="27"/>
        <end position="41"/>
    </location>
</feature>
<comment type="caution">
    <text evidence="2">The sequence shown here is derived from an EMBL/GenBank/DDBJ whole genome shotgun (WGS) entry which is preliminary data.</text>
</comment>
<dbReference type="OrthoDB" id="418495at2759"/>
<feature type="region of interest" description="Disordered" evidence="1">
    <location>
        <begin position="368"/>
        <end position="407"/>
    </location>
</feature>
<evidence type="ECO:0000313" key="3">
    <source>
        <dbReference type="Proteomes" id="UP000636709"/>
    </source>
</evidence>
<evidence type="ECO:0000313" key="2">
    <source>
        <dbReference type="EMBL" id="KAF8654401.1"/>
    </source>
</evidence>
<dbReference type="Proteomes" id="UP000636709">
    <property type="component" value="Unassembled WGS sequence"/>
</dbReference>